<dbReference type="SMART" id="SM00354">
    <property type="entry name" value="HTH_LACI"/>
    <property type="match status" value="1"/>
</dbReference>
<dbReference type="Pfam" id="PF00532">
    <property type="entry name" value="Peripla_BP_1"/>
    <property type="match status" value="1"/>
</dbReference>
<keyword evidence="4" id="KW-0238">DNA-binding</keyword>
<dbReference type="Gene3D" id="3.40.50.2300">
    <property type="match status" value="2"/>
</dbReference>
<dbReference type="AlphaFoldDB" id="A0A3M8DUE4"/>
<dbReference type="PANTHER" id="PTHR30146:SF95">
    <property type="entry name" value="RIBOSE OPERON REPRESSOR"/>
    <property type="match status" value="1"/>
</dbReference>
<gene>
    <name evidence="7" type="ORF">EDM56_03415</name>
</gene>
<dbReference type="Pfam" id="PF00356">
    <property type="entry name" value="LacI"/>
    <property type="match status" value="1"/>
</dbReference>
<keyword evidence="5" id="KW-0804">Transcription</keyword>
<evidence type="ECO:0000256" key="3">
    <source>
        <dbReference type="ARBA" id="ARBA00023015"/>
    </source>
</evidence>
<feature type="domain" description="HTH lacI-type" evidence="6">
    <location>
        <begin position="2"/>
        <end position="56"/>
    </location>
</feature>
<dbReference type="GO" id="GO:0003700">
    <property type="term" value="F:DNA-binding transcription factor activity"/>
    <property type="evidence" value="ECO:0007669"/>
    <property type="project" value="TreeGrafter"/>
</dbReference>
<dbReference type="CDD" id="cd01392">
    <property type="entry name" value="HTH_LacI"/>
    <property type="match status" value="1"/>
</dbReference>
<dbReference type="InterPro" id="IPR010982">
    <property type="entry name" value="Lambda_DNA-bd_dom_sf"/>
</dbReference>
<proteinExistence type="predicted"/>
<dbReference type="PROSITE" id="PS00356">
    <property type="entry name" value="HTH_LACI_1"/>
    <property type="match status" value="1"/>
</dbReference>
<comment type="caution">
    <text evidence="7">The sequence shown here is derived from an EMBL/GenBank/DDBJ whole genome shotgun (WGS) entry which is preliminary data.</text>
</comment>
<dbReference type="GO" id="GO:0000976">
    <property type="term" value="F:transcription cis-regulatory region binding"/>
    <property type="evidence" value="ECO:0007669"/>
    <property type="project" value="TreeGrafter"/>
</dbReference>
<dbReference type="PANTHER" id="PTHR30146">
    <property type="entry name" value="LACI-RELATED TRANSCRIPTIONAL REPRESSOR"/>
    <property type="match status" value="1"/>
</dbReference>
<dbReference type="InterPro" id="IPR001761">
    <property type="entry name" value="Peripla_BP/Lac1_sug-bd_dom"/>
</dbReference>
<dbReference type="RefSeq" id="WP_122916475.1">
    <property type="nucleotide sequence ID" value="NZ_RHHQ01000004.1"/>
</dbReference>
<dbReference type="PROSITE" id="PS50932">
    <property type="entry name" value="HTH_LACI_2"/>
    <property type="match status" value="1"/>
</dbReference>
<keyword evidence="3" id="KW-0805">Transcription regulation</keyword>
<dbReference type="SUPFAM" id="SSF53822">
    <property type="entry name" value="Periplasmic binding protein-like I"/>
    <property type="match status" value="1"/>
</dbReference>
<dbReference type="PRINTS" id="PR00036">
    <property type="entry name" value="HTHLACI"/>
</dbReference>
<accession>A0A3M8DUE4</accession>
<evidence type="ECO:0000313" key="8">
    <source>
        <dbReference type="Proteomes" id="UP000271031"/>
    </source>
</evidence>
<organism evidence="7 8">
    <name type="scientific">Brevibacillus fluminis</name>
    <dbReference type="NCBI Taxonomy" id="511487"/>
    <lineage>
        <taxon>Bacteria</taxon>
        <taxon>Bacillati</taxon>
        <taxon>Bacillota</taxon>
        <taxon>Bacilli</taxon>
        <taxon>Bacillales</taxon>
        <taxon>Paenibacillaceae</taxon>
        <taxon>Brevibacillus</taxon>
    </lineage>
</organism>
<keyword evidence="8" id="KW-1185">Reference proteome</keyword>
<evidence type="ECO:0000256" key="2">
    <source>
        <dbReference type="ARBA" id="ARBA00022491"/>
    </source>
</evidence>
<dbReference type="InterPro" id="IPR000843">
    <property type="entry name" value="HTH_LacI"/>
</dbReference>
<name>A0A3M8DUE4_9BACL</name>
<dbReference type="Proteomes" id="UP000271031">
    <property type="component" value="Unassembled WGS sequence"/>
</dbReference>
<evidence type="ECO:0000256" key="1">
    <source>
        <dbReference type="ARBA" id="ARBA00019435"/>
    </source>
</evidence>
<dbReference type="CDD" id="cd06267">
    <property type="entry name" value="PBP1_LacI_sugar_binding-like"/>
    <property type="match status" value="1"/>
</dbReference>
<reference evidence="7 8" key="1">
    <citation type="submission" date="2018-10" db="EMBL/GenBank/DDBJ databases">
        <title>Phylogenomics of Brevibacillus.</title>
        <authorList>
            <person name="Dunlap C."/>
        </authorList>
    </citation>
    <scope>NUCLEOTIDE SEQUENCE [LARGE SCALE GENOMIC DNA]</scope>
    <source>
        <strain evidence="7 8">JCM 15716</strain>
    </source>
</reference>
<evidence type="ECO:0000259" key="6">
    <source>
        <dbReference type="PROSITE" id="PS50932"/>
    </source>
</evidence>
<dbReference type="OrthoDB" id="9796186at2"/>
<dbReference type="SUPFAM" id="SSF47413">
    <property type="entry name" value="lambda repressor-like DNA-binding domains"/>
    <property type="match status" value="1"/>
</dbReference>
<dbReference type="Gene3D" id="1.10.260.40">
    <property type="entry name" value="lambda repressor-like DNA-binding domains"/>
    <property type="match status" value="1"/>
</dbReference>
<dbReference type="EMBL" id="RHHQ01000004">
    <property type="protein sequence ID" value="RNB91813.1"/>
    <property type="molecule type" value="Genomic_DNA"/>
</dbReference>
<evidence type="ECO:0000313" key="7">
    <source>
        <dbReference type="EMBL" id="RNB91813.1"/>
    </source>
</evidence>
<dbReference type="InterPro" id="IPR028082">
    <property type="entry name" value="Peripla_BP_I"/>
</dbReference>
<sequence length="343" mass="37954">MATIKDVARLAGVSVATVSRVLNKNGYVNQETELRVLAAIDQLEYQPNLVARTLANKRSGTIALILPDITNPFFPELARAIEDVARSHQYTVILCNSDDQFAREISYVELLAQKYIEGIIFASNTLSTEDIIRLKNQKLPMVVLDRALDYGYCNVVRCNNYLGAKLAVDHLLSIGCQKIAHISGAAPFITAMERLRGYEDRIRTYEWSSPDLTEPGHFTLEGGRQATLELLRRHPDLDGIFAGNDLMAIGALKALRQLGIEVPRQVSICGFDGIALTEITEPELTTVAQPIYEMGATAAKLLFAEIQGTLENKQVYELDVSLIQRASTERSGDVVESKDSGRR</sequence>
<evidence type="ECO:0000256" key="5">
    <source>
        <dbReference type="ARBA" id="ARBA00023163"/>
    </source>
</evidence>
<evidence type="ECO:0000256" key="4">
    <source>
        <dbReference type="ARBA" id="ARBA00023125"/>
    </source>
</evidence>
<protein>
    <recommendedName>
        <fullName evidence="1">Catabolite control protein A</fullName>
    </recommendedName>
</protein>
<keyword evidence="2" id="KW-0678">Repressor</keyword>
<dbReference type="FunFam" id="1.10.260.40:FF:000002">
    <property type="entry name" value="HTH-type transcriptional repressor PurR"/>
    <property type="match status" value="1"/>
</dbReference>